<dbReference type="SUPFAM" id="SSF57997">
    <property type="entry name" value="Tropomyosin"/>
    <property type="match status" value="1"/>
</dbReference>
<reference evidence="10 11" key="1">
    <citation type="submission" date="2016-01" db="EMBL/GenBank/DDBJ databases">
        <authorList>
            <person name="Oliw E.H."/>
        </authorList>
    </citation>
    <scope>NUCLEOTIDE SEQUENCE [LARGE SCALE GENOMIC DNA]</scope>
    <source>
        <strain evidence="10 11">CMW7756A</strain>
    </source>
</reference>
<feature type="transmembrane region" description="Helical" evidence="8">
    <location>
        <begin position="1206"/>
        <end position="1223"/>
    </location>
</feature>
<feature type="transmembrane region" description="Helical" evidence="8">
    <location>
        <begin position="853"/>
        <end position="881"/>
    </location>
</feature>
<feature type="region of interest" description="Disordered" evidence="7">
    <location>
        <begin position="656"/>
        <end position="677"/>
    </location>
</feature>
<dbReference type="PANTHER" id="PTHR30287">
    <property type="entry name" value="MEMBRANE COMPONENT OF PREDICTED ABC SUPERFAMILY METABOLITE UPTAKE TRANSPORTER"/>
    <property type="match status" value="1"/>
</dbReference>
<dbReference type="PATRIC" id="fig|54005.3.peg.245"/>
<dbReference type="Gene3D" id="1.20.120.330">
    <property type="entry name" value="Nucleotidyltransferases domain 2"/>
    <property type="match status" value="1"/>
</dbReference>
<dbReference type="GO" id="GO:0005886">
    <property type="term" value="C:plasma membrane"/>
    <property type="evidence" value="ECO:0007669"/>
    <property type="project" value="UniProtKB-SubCell"/>
</dbReference>
<gene>
    <name evidence="10" type="ORF">HMPREF3229_00248</name>
</gene>
<dbReference type="Pfam" id="PF02687">
    <property type="entry name" value="FtsX"/>
    <property type="match status" value="2"/>
</dbReference>
<evidence type="ECO:0000256" key="5">
    <source>
        <dbReference type="ARBA" id="ARBA00023136"/>
    </source>
</evidence>
<comment type="caution">
    <text evidence="10">The sequence shown here is derived from an EMBL/GenBank/DDBJ whole genome shotgun (WGS) entry which is preliminary data.</text>
</comment>
<evidence type="ECO:0000259" key="9">
    <source>
        <dbReference type="Pfam" id="PF02687"/>
    </source>
</evidence>
<protein>
    <submittedName>
        <fullName evidence="10">Efflux ABC transporter, permease protein</fullName>
    </submittedName>
</protein>
<proteinExistence type="predicted"/>
<feature type="region of interest" description="Disordered" evidence="7">
    <location>
        <begin position="291"/>
        <end position="310"/>
    </location>
</feature>
<feature type="transmembrane region" description="Helical" evidence="8">
    <location>
        <begin position="20"/>
        <end position="38"/>
    </location>
</feature>
<feature type="transmembrane region" description="Helical" evidence="8">
    <location>
        <begin position="804"/>
        <end position="825"/>
    </location>
</feature>
<sequence>MKARDKDNLREIKNSLPRFISIMIIVFLGVFVLIGLISTGKIMRNTIDDKIEKLNQEDIKISVPIGLEAKDRQIIEDQDDIKELEYGYDKDVFLAGDPTVIKVLNMPYEISKPEIIEGRELKGPDEIILDSRMKKAGSKIGDTISFKEDNDDDEDNDLKRLSFKVVGFANSLDFLQENNAAHSERGYGQISYFAYIDDGNFSGDPTLAKIKFLGTEGLKTSDKEYVDYMDKKKRALKIDLKSRPKERLASIQGEIYGKITDAEDKISDAETKLSDARDKLVKGREDLNKGKSDYKKGLDKYNSEKDKAESEISKNRNKLYKASVEIDDGERKLIDGYEKLSDGKKKLDNAKSELNSGRKKLTEGKEKYQKGLGEVEASEKALRQGEDQLADGRKKLDDGWTKIEDSRKKLAEGMKKYEEGEREYQDGLAKLEAGKNKLVSQMGASSYEDAVEKIYALDKALETGGDLLKKLPTIEDEIAKTSSQISQVDRGLSQIDGQISSLKNSLNSPDLSDEERKNIEGQIAGLEGKKSELEKNKADLNRKLDFLKTSKEEVDKALEEIKKEVPGGITGNLSDLKAKLKEGKTGILAIQENEKKLAAGRATLDASKKQIEEGNRQLEEGIAEAEKGEADYAKSKDEIEKNKRKLQEAREELAKAKNKINESEEKLNKGTADYESGKKEYEEKYDDYVEGREKLSRAKEKYLSGTDELERGQERLDKELKTGKSKLNDAKSKLYKAEKDLNKGENEYQDKSQEAEEKIADAREKIADGRRYLSLVKQPRYTITPRHLETGINTYLDFAKRVDGLSLIFPIFFFAIALLVCFTTMTRMVDENRLVIGAYKALGYTNREIGKKFFLYGSLASLIGGTLGAITGSYILTYIIGNAYSTKTIFENKLLISIFPLRVIFAIAIGFLFTSVAAMITVNKNLEEKTANLLRTKAPAKGNRILLEKIPFIWNKMSFLSKVTARNLFLSKKRMFMTLVGVMGCAALLVLGFGIAESVKDVETLQFKNILKYDISVLYDRDLDQDSYEEYKKSLAEKNLDYTETYEEFFTVDYDEIDQSVNVIVPSDKEDFKNYVSLFDKDTKEELDLPKRGVIITEKLSKLKKLKVGDPLEMRDVYGNEFEVEVAGISEFYIGHNVYMDRDYFEKVTGSNFKANTDLIKVPKDFDKDAFIKSTIEKKSVFNIGNVDDMKDILNQFLYSITKVEIIILIVTTILEVVVLYNLTNINIEERIREVSTIKVLGFYPRETTSYIYKETYILAIIGILMGLFVGKILHYSVLQIVVPFMAMLPEDLSPRPFILAGIITALVNTLIMIIFHYRIKKINALDALKSNE</sequence>
<feature type="compositionally biased region" description="Basic and acidic residues" evidence="7">
    <location>
        <begin position="656"/>
        <end position="668"/>
    </location>
</feature>
<evidence type="ECO:0000256" key="2">
    <source>
        <dbReference type="ARBA" id="ARBA00022475"/>
    </source>
</evidence>
<keyword evidence="5 8" id="KW-0472">Membrane</keyword>
<evidence type="ECO:0000256" key="4">
    <source>
        <dbReference type="ARBA" id="ARBA00022989"/>
    </source>
</evidence>
<feature type="transmembrane region" description="Helical" evidence="8">
    <location>
        <begin position="1298"/>
        <end position="1320"/>
    </location>
</feature>
<feature type="domain" description="ABC3 transporter permease C-terminal" evidence="9">
    <location>
        <begin position="1206"/>
        <end position="1324"/>
    </location>
</feature>
<feature type="transmembrane region" description="Helical" evidence="8">
    <location>
        <begin position="976"/>
        <end position="996"/>
    </location>
</feature>
<evidence type="ECO:0000313" key="11">
    <source>
        <dbReference type="Proteomes" id="UP000070174"/>
    </source>
</evidence>
<evidence type="ECO:0000313" key="10">
    <source>
        <dbReference type="EMBL" id="KXA31719.1"/>
    </source>
</evidence>
<keyword evidence="2" id="KW-1003">Cell membrane</keyword>
<feature type="transmembrane region" description="Helical" evidence="8">
    <location>
        <begin position="1256"/>
        <end position="1278"/>
    </location>
</feature>
<evidence type="ECO:0000256" key="8">
    <source>
        <dbReference type="SAM" id="Phobius"/>
    </source>
</evidence>
<feature type="transmembrane region" description="Helical" evidence="8">
    <location>
        <begin position="901"/>
        <end position="922"/>
    </location>
</feature>
<dbReference type="PANTHER" id="PTHR30287:SF1">
    <property type="entry name" value="INNER MEMBRANE PROTEIN"/>
    <property type="match status" value="1"/>
</dbReference>
<feature type="coiled-coil region" evidence="6">
    <location>
        <begin position="516"/>
        <end position="564"/>
    </location>
</feature>
<keyword evidence="6" id="KW-0175">Coiled coil</keyword>
<dbReference type="InterPro" id="IPR038766">
    <property type="entry name" value="Membrane_comp_ABC_pdt"/>
</dbReference>
<dbReference type="EMBL" id="LRQE01000004">
    <property type="protein sequence ID" value="KXA31719.1"/>
    <property type="molecule type" value="Genomic_DNA"/>
</dbReference>
<keyword evidence="4 8" id="KW-1133">Transmembrane helix</keyword>
<feature type="domain" description="ABC3 transporter permease C-terminal" evidence="9">
    <location>
        <begin position="808"/>
        <end position="924"/>
    </location>
</feature>
<dbReference type="InterPro" id="IPR003838">
    <property type="entry name" value="ABC3_permease_C"/>
</dbReference>
<evidence type="ECO:0000256" key="6">
    <source>
        <dbReference type="SAM" id="Coils"/>
    </source>
</evidence>
<organism evidence="10">
    <name type="scientific">Peptoniphilus harei</name>
    <dbReference type="NCBI Taxonomy" id="54005"/>
    <lineage>
        <taxon>Bacteria</taxon>
        <taxon>Bacillati</taxon>
        <taxon>Bacillota</taxon>
        <taxon>Tissierellia</taxon>
        <taxon>Tissierellales</taxon>
        <taxon>Peptoniphilaceae</taxon>
        <taxon>Peptoniphilus</taxon>
    </lineage>
</organism>
<dbReference type="Proteomes" id="UP000070174">
    <property type="component" value="Unassembled WGS sequence"/>
</dbReference>
<name>A0A133PSF9_9FIRM</name>
<comment type="subcellular location">
    <subcellularLocation>
        <location evidence="1">Cell membrane</location>
        <topology evidence="1">Multi-pass membrane protein</topology>
    </subcellularLocation>
</comment>
<dbReference type="RefSeq" id="WP_060799584.1">
    <property type="nucleotide sequence ID" value="NZ_KQ957086.1"/>
</dbReference>
<evidence type="ECO:0000256" key="7">
    <source>
        <dbReference type="SAM" id="MobiDB-lite"/>
    </source>
</evidence>
<keyword evidence="3 8" id="KW-0812">Transmembrane</keyword>
<dbReference type="Gene3D" id="1.10.287.1490">
    <property type="match status" value="2"/>
</dbReference>
<evidence type="ECO:0000256" key="3">
    <source>
        <dbReference type="ARBA" id="ARBA00022692"/>
    </source>
</evidence>
<accession>A0A133PSF9</accession>
<evidence type="ECO:0000256" key="1">
    <source>
        <dbReference type="ARBA" id="ARBA00004651"/>
    </source>
</evidence>